<comment type="caution">
    <text evidence="1">The sequence shown here is derived from an EMBL/GenBank/DDBJ whole genome shotgun (WGS) entry which is preliminary data.</text>
</comment>
<accession>A0ACC0CUF9</accession>
<name>A0ACC0CUF9_9PEZI</name>
<proteinExistence type="predicted"/>
<keyword evidence="2" id="KW-1185">Reference proteome</keyword>
<gene>
    <name evidence="1" type="ORF">F4821DRAFT_177701</name>
</gene>
<dbReference type="EMBL" id="MU394341">
    <property type="protein sequence ID" value="KAI6084133.1"/>
    <property type="molecule type" value="Genomic_DNA"/>
</dbReference>
<evidence type="ECO:0000313" key="1">
    <source>
        <dbReference type="EMBL" id="KAI6084133.1"/>
    </source>
</evidence>
<sequence>MSLSQLPFEILKDICSYLDSQDEREYADHGHPALCALALTCRRVSDVAVALLYANIELTFNSRDAKDIERVNFLNRSFQENPSLVDRIQSARTGLSYSEALGANDEFHGHLARSTLLTTLRSDLHRSWTALQALYGYRDGSFPQLRDLAIGLHHVGGKEGYLPAEQVARLCELPSLEKLTMYAPVGGFVTKSGPITTMLPGLKHLHFYHSRPVSVAVLESILPRAPNLKCLELSVPGEATENNRMMTNSSSMLGFDLDEPLRPAFLGKLIAPAAASLSNLTIDTVNVLFPSHDGSRIDLSGFTNLSRLELSASLVFDTGKTAASCAWSAEFRRCLPPRIEKLHLLFDNDQGVFWSLGDMRAHARAKTFGELWQRRMDANYVEWLLDFLSRKHEDASSLKTVTISEDPVIDRDQNWKIVQWHMTDRLKDAASAAGVELIIKLRVPRMFESADFEVEEESWDWGGEGTVSYDDDEELEREIDEEN</sequence>
<protein>
    <submittedName>
        <fullName evidence="1">Uncharacterized protein</fullName>
    </submittedName>
</protein>
<evidence type="ECO:0000313" key="2">
    <source>
        <dbReference type="Proteomes" id="UP001497680"/>
    </source>
</evidence>
<reference evidence="1 2" key="1">
    <citation type="journal article" date="2022" name="New Phytol.">
        <title>Ecological generalism drives hyperdiversity of secondary metabolite gene clusters in xylarialean endophytes.</title>
        <authorList>
            <person name="Franco M.E.E."/>
            <person name="Wisecaver J.H."/>
            <person name="Arnold A.E."/>
            <person name="Ju Y.M."/>
            <person name="Slot J.C."/>
            <person name="Ahrendt S."/>
            <person name="Moore L.P."/>
            <person name="Eastman K.E."/>
            <person name="Scott K."/>
            <person name="Konkel Z."/>
            <person name="Mondo S.J."/>
            <person name="Kuo A."/>
            <person name="Hayes R.D."/>
            <person name="Haridas S."/>
            <person name="Andreopoulos B."/>
            <person name="Riley R."/>
            <person name="LaButti K."/>
            <person name="Pangilinan J."/>
            <person name="Lipzen A."/>
            <person name="Amirebrahimi M."/>
            <person name="Yan J."/>
            <person name="Adam C."/>
            <person name="Keymanesh K."/>
            <person name="Ng V."/>
            <person name="Louie K."/>
            <person name="Northen T."/>
            <person name="Drula E."/>
            <person name="Henrissat B."/>
            <person name="Hsieh H.M."/>
            <person name="Youens-Clark K."/>
            <person name="Lutzoni F."/>
            <person name="Miadlikowska J."/>
            <person name="Eastwood D.C."/>
            <person name="Hamelin R.C."/>
            <person name="Grigoriev I.V."/>
            <person name="U'Ren J.M."/>
        </authorList>
    </citation>
    <scope>NUCLEOTIDE SEQUENCE [LARGE SCALE GENOMIC DNA]</scope>
    <source>
        <strain evidence="1 2">ER1909</strain>
    </source>
</reference>
<dbReference type="Proteomes" id="UP001497680">
    <property type="component" value="Unassembled WGS sequence"/>
</dbReference>
<organism evidence="1 2">
    <name type="scientific">Hypoxylon rubiginosum</name>
    <dbReference type="NCBI Taxonomy" id="110542"/>
    <lineage>
        <taxon>Eukaryota</taxon>
        <taxon>Fungi</taxon>
        <taxon>Dikarya</taxon>
        <taxon>Ascomycota</taxon>
        <taxon>Pezizomycotina</taxon>
        <taxon>Sordariomycetes</taxon>
        <taxon>Xylariomycetidae</taxon>
        <taxon>Xylariales</taxon>
        <taxon>Hypoxylaceae</taxon>
        <taxon>Hypoxylon</taxon>
    </lineage>
</organism>